<reference evidence="1" key="1">
    <citation type="submission" date="2019-11" db="EMBL/GenBank/DDBJ databases">
        <title>Microbial mats filling the niche in hypersaline microbial mats.</title>
        <authorList>
            <person name="Wong H.L."/>
            <person name="Macleod F.I."/>
            <person name="White R.A. III"/>
            <person name="Burns B.P."/>
        </authorList>
    </citation>
    <scope>NUCLEOTIDE SEQUENCE</scope>
    <source>
        <strain evidence="1">Bin_327</strain>
    </source>
</reference>
<proteinExistence type="predicted"/>
<sequence>MMEELPWARIKTRGITLIQFKRYLSETAGEKAALEAISTLPEEQAQSIMNARKGAWYPFETQRLLREVIIAAINPRDPSDVIYDMGLVTASWDFSGFLSSLFSFISKETVLNHAATLWRKYYDRGKMSVVKFEENRSLIELTDFPCDEHFPPVVSSWMKVAIETLKFRNPVVNTQADDTHKPPLFRFELFWE</sequence>
<organism evidence="1 2">
    <name type="scientific">candidate division WOR-3 bacterium</name>
    <dbReference type="NCBI Taxonomy" id="2052148"/>
    <lineage>
        <taxon>Bacteria</taxon>
        <taxon>Bacteria division WOR-3</taxon>
    </lineage>
</organism>
<gene>
    <name evidence="1" type="ORF">GF359_03820</name>
</gene>
<dbReference type="AlphaFoldDB" id="A0A9D5K9W9"/>
<evidence type="ECO:0000313" key="1">
    <source>
        <dbReference type="EMBL" id="MBD3364324.1"/>
    </source>
</evidence>
<evidence type="ECO:0000313" key="2">
    <source>
        <dbReference type="Proteomes" id="UP000630660"/>
    </source>
</evidence>
<protein>
    <submittedName>
        <fullName evidence="1">Uncharacterized protein</fullName>
    </submittedName>
</protein>
<dbReference type="Proteomes" id="UP000630660">
    <property type="component" value="Unassembled WGS sequence"/>
</dbReference>
<dbReference type="EMBL" id="WJKJ01000121">
    <property type="protein sequence ID" value="MBD3364324.1"/>
    <property type="molecule type" value="Genomic_DNA"/>
</dbReference>
<comment type="caution">
    <text evidence="1">The sequence shown here is derived from an EMBL/GenBank/DDBJ whole genome shotgun (WGS) entry which is preliminary data.</text>
</comment>
<accession>A0A9D5K9W9</accession>
<name>A0A9D5K9W9_UNCW3</name>